<evidence type="ECO:0000256" key="1">
    <source>
        <dbReference type="ARBA" id="ARBA00022679"/>
    </source>
</evidence>
<dbReference type="PROSITE" id="PS50879">
    <property type="entry name" value="RNASE_H_1"/>
    <property type="match status" value="1"/>
</dbReference>
<dbReference type="PANTHER" id="PTHR41694">
    <property type="entry name" value="ENDOGENOUS RETROVIRUS GROUP K MEMBER POL PROTEIN"/>
    <property type="match status" value="1"/>
</dbReference>
<gene>
    <name evidence="8" type="ORF">DV515_00016423</name>
</gene>
<keyword evidence="5" id="KW-0378">Hydrolase</keyword>
<dbReference type="InterPro" id="IPR012337">
    <property type="entry name" value="RNaseH-like_sf"/>
</dbReference>
<dbReference type="Gene3D" id="3.30.420.10">
    <property type="entry name" value="Ribonuclease H-like superfamily/Ribonuclease H"/>
    <property type="match status" value="1"/>
</dbReference>
<evidence type="ECO:0000256" key="3">
    <source>
        <dbReference type="ARBA" id="ARBA00022722"/>
    </source>
</evidence>
<evidence type="ECO:0000313" key="8">
    <source>
        <dbReference type="EMBL" id="RLV83676.1"/>
    </source>
</evidence>
<evidence type="ECO:0000259" key="7">
    <source>
        <dbReference type="PROSITE" id="PS50879"/>
    </source>
</evidence>
<accession>A0A3L8RS72</accession>
<dbReference type="Proteomes" id="UP000276834">
    <property type="component" value="Unassembled WGS sequence"/>
</dbReference>
<evidence type="ECO:0000256" key="2">
    <source>
        <dbReference type="ARBA" id="ARBA00022695"/>
    </source>
</evidence>
<dbReference type="GO" id="GO:0003964">
    <property type="term" value="F:RNA-directed DNA polymerase activity"/>
    <property type="evidence" value="ECO:0007669"/>
    <property type="project" value="UniProtKB-KW"/>
</dbReference>
<dbReference type="InterPro" id="IPR002156">
    <property type="entry name" value="RNaseH_domain"/>
</dbReference>
<keyword evidence="1" id="KW-0808">Transferase</keyword>
<keyword evidence="6" id="KW-0695">RNA-directed DNA polymerase</keyword>
<evidence type="ECO:0000256" key="4">
    <source>
        <dbReference type="ARBA" id="ARBA00022759"/>
    </source>
</evidence>
<dbReference type="Pfam" id="PF00075">
    <property type="entry name" value="RNase_H"/>
    <property type="match status" value="1"/>
</dbReference>
<dbReference type="AlphaFoldDB" id="A0A3L8RS72"/>
<name>A0A3L8RS72_CHLGU</name>
<dbReference type="EMBL" id="QUSF01000307">
    <property type="protein sequence ID" value="RLV83676.1"/>
    <property type="molecule type" value="Genomic_DNA"/>
</dbReference>
<dbReference type="OrthoDB" id="9216466at2759"/>
<evidence type="ECO:0000313" key="9">
    <source>
        <dbReference type="Proteomes" id="UP000276834"/>
    </source>
</evidence>
<dbReference type="GO" id="GO:0004523">
    <property type="term" value="F:RNA-DNA hybrid ribonuclease activity"/>
    <property type="evidence" value="ECO:0007669"/>
    <property type="project" value="InterPro"/>
</dbReference>
<evidence type="ECO:0000256" key="6">
    <source>
        <dbReference type="ARBA" id="ARBA00022918"/>
    </source>
</evidence>
<evidence type="ECO:0000256" key="5">
    <source>
        <dbReference type="ARBA" id="ARBA00022801"/>
    </source>
</evidence>
<sequence length="234" mass="25758">QFSGDRGRTPKVAGAVRILIHSTPAPRIPRGVIGLRPTPAPDGQLILLSNGKTPLQEERSNSPGLGYPKVLKIALLYSAINWRESWRNGRQLSRQDLKDEPLDTADWELFTDGSSFVENGTRYAGYSVVTVFLVIEARALTPGTSAQKAEIIGLTRALILSTGQKVNIWTDSKYAFGVVHIHGALWRERGLLSSQGTAIKHREEVVALLDAVHKPEQVAVMHVRGHQKEDGKIF</sequence>
<proteinExistence type="predicted"/>
<dbReference type="SUPFAM" id="SSF53098">
    <property type="entry name" value="Ribonuclease H-like"/>
    <property type="match status" value="1"/>
</dbReference>
<dbReference type="CDD" id="cd09273">
    <property type="entry name" value="RNase_HI_RT_Bel"/>
    <property type="match status" value="1"/>
</dbReference>
<dbReference type="PANTHER" id="PTHR41694:SF5">
    <property type="entry name" value="RIBONUCLEASE H"/>
    <property type="match status" value="1"/>
</dbReference>
<keyword evidence="9" id="KW-1185">Reference proteome</keyword>
<keyword evidence="4" id="KW-0255">Endonuclease</keyword>
<feature type="domain" description="RNase H type-1" evidence="7">
    <location>
        <begin position="103"/>
        <end position="234"/>
    </location>
</feature>
<keyword evidence="2" id="KW-0548">Nucleotidyltransferase</keyword>
<organism evidence="8 9">
    <name type="scientific">Chloebia gouldiae</name>
    <name type="common">Gouldian finch</name>
    <name type="synonym">Erythrura gouldiae</name>
    <dbReference type="NCBI Taxonomy" id="44316"/>
    <lineage>
        <taxon>Eukaryota</taxon>
        <taxon>Metazoa</taxon>
        <taxon>Chordata</taxon>
        <taxon>Craniata</taxon>
        <taxon>Vertebrata</taxon>
        <taxon>Euteleostomi</taxon>
        <taxon>Archelosauria</taxon>
        <taxon>Archosauria</taxon>
        <taxon>Dinosauria</taxon>
        <taxon>Saurischia</taxon>
        <taxon>Theropoda</taxon>
        <taxon>Coelurosauria</taxon>
        <taxon>Aves</taxon>
        <taxon>Neognathae</taxon>
        <taxon>Neoaves</taxon>
        <taxon>Telluraves</taxon>
        <taxon>Australaves</taxon>
        <taxon>Passeriformes</taxon>
        <taxon>Passeroidea</taxon>
        <taxon>Passeridae</taxon>
        <taxon>Chloebia</taxon>
    </lineage>
</organism>
<dbReference type="GO" id="GO:0003676">
    <property type="term" value="F:nucleic acid binding"/>
    <property type="evidence" value="ECO:0007669"/>
    <property type="project" value="InterPro"/>
</dbReference>
<keyword evidence="3" id="KW-0540">Nuclease</keyword>
<feature type="non-terminal residue" evidence="8">
    <location>
        <position position="1"/>
    </location>
</feature>
<dbReference type="InterPro" id="IPR036397">
    <property type="entry name" value="RNaseH_sf"/>
</dbReference>
<reference evidence="8 9" key="1">
    <citation type="journal article" date="2018" name="Proc. R. Soc. B">
        <title>A non-coding region near Follistatin controls head colour polymorphism in the Gouldian finch.</title>
        <authorList>
            <person name="Toomey M.B."/>
            <person name="Marques C.I."/>
            <person name="Andrade P."/>
            <person name="Araujo P.M."/>
            <person name="Sabatino S."/>
            <person name="Gazda M.A."/>
            <person name="Afonso S."/>
            <person name="Lopes R.J."/>
            <person name="Corbo J.C."/>
            <person name="Carneiro M."/>
        </authorList>
    </citation>
    <scope>NUCLEOTIDE SEQUENCE [LARGE SCALE GENOMIC DNA]</scope>
    <source>
        <strain evidence="8">Red01</strain>
        <tissue evidence="8">Muscle</tissue>
    </source>
</reference>
<comment type="caution">
    <text evidence="8">The sequence shown here is derived from an EMBL/GenBank/DDBJ whole genome shotgun (WGS) entry which is preliminary data.</text>
</comment>
<protein>
    <recommendedName>
        <fullName evidence="7">RNase H type-1 domain-containing protein</fullName>
    </recommendedName>
</protein>